<dbReference type="PANTHER" id="PTHR44846">
    <property type="entry name" value="MANNOSYL-D-GLYCERATE TRANSPORT/METABOLISM SYSTEM REPRESSOR MNGR-RELATED"/>
    <property type="match status" value="1"/>
</dbReference>
<dbReference type="InterPro" id="IPR050679">
    <property type="entry name" value="Bact_HTH_transcr_reg"/>
</dbReference>
<dbReference type="PANTHER" id="PTHR44846:SF1">
    <property type="entry name" value="MANNOSYL-D-GLYCERATE TRANSPORT_METABOLISM SYSTEM REPRESSOR MNGR-RELATED"/>
    <property type="match status" value="1"/>
</dbReference>
<dbReference type="Pfam" id="PF07702">
    <property type="entry name" value="UTRA"/>
    <property type="match status" value="1"/>
</dbReference>
<dbReference type="eggNOG" id="COG2188">
    <property type="taxonomic scope" value="Bacteria"/>
</dbReference>
<dbReference type="SUPFAM" id="SSF64288">
    <property type="entry name" value="Chorismate lyase-like"/>
    <property type="match status" value="1"/>
</dbReference>
<dbReference type="SMART" id="SM00345">
    <property type="entry name" value="HTH_GNTR"/>
    <property type="match status" value="1"/>
</dbReference>
<dbReference type="Gene3D" id="1.10.10.10">
    <property type="entry name" value="Winged helix-like DNA-binding domain superfamily/Winged helix DNA-binding domain"/>
    <property type="match status" value="1"/>
</dbReference>
<dbReference type="Pfam" id="PF00392">
    <property type="entry name" value="GntR"/>
    <property type="match status" value="1"/>
</dbReference>
<dbReference type="InterPro" id="IPR036388">
    <property type="entry name" value="WH-like_DNA-bd_sf"/>
</dbReference>
<name>Q2S6Y1_HAHCH</name>
<dbReference type="AlphaFoldDB" id="Q2S6Y1"/>
<sequence>MLASSRSSKSKSTAKNLRQDAMSKPDSLITKIFGIPEQISRHSAPLYLQLQTKIREAVDAGVLRAGDVVPAEREIAAAMKVSRVTVRRAIDDLVEEGLLTQRQGAGTFVTERVEQPLNYLKSFSEIMQERGKKPGSRWLDRSVGVPHEDERVALKLAVDSEVVRFHRLRLADDKPMGLEVATIPRQFLDNPFEVTGSLYEALAEKGLRPVKALQRLRAISIDETRAKLLDIPVDSAVLYIERLGLLEDGVPIEFTRSYFPGDAYDFVAEIRNVSHFAPVGFHKSDGAEEEDEG</sequence>
<dbReference type="GO" id="GO:0003700">
    <property type="term" value="F:DNA-binding transcription factor activity"/>
    <property type="evidence" value="ECO:0007669"/>
    <property type="project" value="InterPro"/>
</dbReference>
<dbReference type="PRINTS" id="PR00035">
    <property type="entry name" value="HTHGNTR"/>
</dbReference>
<feature type="domain" description="HTH gntR-type" evidence="5">
    <location>
        <begin position="44"/>
        <end position="112"/>
    </location>
</feature>
<dbReference type="InterPro" id="IPR000524">
    <property type="entry name" value="Tscrpt_reg_HTH_GntR"/>
</dbReference>
<keyword evidence="3" id="KW-0804">Transcription</keyword>
<dbReference type="Proteomes" id="UP000000238">
    <property type="component" value="Chromosome"/>
</dbReference>
<evidence type="ECO:0000256" key="4">
    <source>
        <dbReference type="SAM" id="MobiDB-lite"/>
    </source>
</evidence>
<evidence type="ECO:0000256" key="2">
    <source>
        <dbReference type="ARBA" id="ARBA00023125"/>
    </source>
</evidence>
<dbReference type="CDD" id="cd07377">
    <property type="entry name" value="WHTH_GntR"/>
    <property type="match status" value="1"/>
</dbReference>
<dbReference type="InterPro" id="IPR028978">
    <property type="entry name" value="Chorismate_lyase_/UTRA_dom_sf"/>
</dbReference>
<evidence type="ECO:0000313" key="7">
    <source>
        <dbReference type="Proteomes" id="UP000000238"/>
    </source>
</evidence>
<gene>
    <name evidence="6" type="ordered locus">HCH_06978</name>
</gene>
<dbReference type="EMBL" id="CP000155">
    <property type="protein sequence ID" value="ABC33593.1"/>
    <property type="molecule type" value="Genomic_DNA"/>
</dbReference>
<evidence type="ECO:0000313" key="6">
    <source>
        <dbReference type="EMBL" id="ABC33593.1"/>
    </source>
</evidence>
<evidence type="ECO:0000256" key="1">
    <source>
        <dbReference type="ARBA" id="ARBA00023015"/>
    </source>
</evidence>
<dbReference type="GO" id="GO:0003677">
    <property type="term" value="F:DNA binding"/>
    <property type="evidence" value="ECO:0007669"/>
    <property type="project" value="UniProtKB-KW"/>
</dbReference>
<feature type="region of interest" description="Disordered" evidence="4">
    <location>
        <begin position="1"/>
        <end position="21"/>
    </location>
</feature>
<keyword evidence="2" id="KW-0238">DNA-binding</keyword>
<dbReference type="HOGENOM" id="CLU_063236_3_1_6"/>
<dbReference type="Gene3D" id="3.40.1410.10">
    <property type="entry name" value="Chorismate lyase-like"/>
    <property type="match status" value="1"/>
</dbReference>
<dbReference type="PROSITE" id="PS50949">
    <property type="entry name" value="HTH_GNTR"/>
    <property type="match status" value="1"/>
</dbReference>
<dbReference type="GO" id="GO:0045892">
    <property type="term" value="P:negative regulation of DNA-templated transcription"/>
    <property type="evidence" value="ECO:0007669"/>
    <property type="project" value="TreeGrafter"/>
</dbReference>
<proteinExistence type="predicted"/>
<dbReference type="InterPro" id="IPR036390">
    <property type="entry name" value="WH_DNA-bd_sf"/>
</dbReference>
<dbReference type="InterPro" id="IPR011663">
    <property type="entry name" value="UTRA"/>
</dbReference>
<dbReference type="STRING" id="349521.HCH_06978"/>
<dbReference type="SMART" id="SM00866">
    <property type="entry name" value="UTRA"/>
    <property type="match status" value="1"/>
</dbReference>
<keyword evidence="7" id="KW-1185">Reference proteome</keyword>
<dbReference type="KEGG" id="hch:HCH_06978"/>
<dbReference type="SUPFAM" id="SSF46785">
    <property type="entry name" value="Winged helix' DNA-binding domain"/>
    <property type="match status" value="1"/>
</dbReference>
<protein>
    <submittedName>
        <fullName evidence="6">Transcriptional regulator</fullName>
    </submittedName>
</protein>
<evidence type="ECO:0000259" key="5">
    <source>
        <dbReference type="PROSITE" id="PS50949"/>
    </source>
</evidence>
<reference evidence="6 7" key="1">
    <citation type="journal article" date="2005" name="Nucleic Acids Res.">
        <title>Genomic blueprint of Hahella chejuensis, a marine microbe producing an algicidal agent.</title>
        <authorList>
            <person name="Jeong H."/>
            <person name="Yim J.H."/>
            <person name="Lee C."/>
            <person name="Choi S.-H."/>
            <person name="Park Y.K."/>
            <person name="Yoon S.H."/>
            <person name="Hur C.-G."/>
            <person name="Kang H.-Y."/>
            <person name="Kim D."/>
            <person name="Lee H.H."/>
            <person name="Park K.H."/>
            <person name="Park S.-H."/>
            <person name="Park H.-S."/>
            <person name="Lee H.K."/>
            <person name="Oh T.K."/>
            <person name="Kim J.F."/>
        </authorList>
    </citation>
    <scope>NUCLEOTIDE SEQUENCE [LARGE SCALE GENOMIC DNA]</scope>
    <source>
        <strain evidence="6 7">KCTC 2396</strain>
    </source>
</reference>
<organism evidence="6 7">
    <name type="scientific">Hahella chejuensis (strain KCTC 2396)</name>
    <dbReference type="NCBI Taxonomy" id="349521"/>
    <lineage>
        <taxon>Bacteria</taxon>
        <taxon>Pseudomonadati</taxon>
        <taxon>Pseudomonadota</taxon>
        <taxon>Gammaproteobacteria</taxon>
        <taxon>Oceanospirillales</taxon>
        <taxon>Hahellaceae</taxon>
        <taxon>Hahella</taxon>
    </lineage>
</organism>
<evidence type="ECO:0000256" key="3">
    <source>
        <dbReference type="ARBA" id="ARBA00023163"/>
    </source>
</evidence>
<keyword evidence="1" id="KW-0805">Transcription regulation</keyword>
<feature type="compositionally biased region" description="Low complexity" evidence="4">
    <location>
        <begin position="1"/>
        <end position="11"/>
    </location>
</feature>
<accession>Q2S6Y1</accession>